<feature type="region of interest" description="Disordered" evidence="6">
    <location>
        <begin position="263"/>
        <end position="339"/>
    </location>
</feature>
<dbReference type="AlphaFoldDB" id="A0A8H4N8W8"/>
<keyword evidence="2 7" id="KW-0812">Transmembrane</keyword>
<evidence type="ECO:0000256" key="2">
    <source>
        <dbReference type="ARBA" id="ARBA00022692"/>
    </source>
</evidence>
<evidence type="ECO:0000256" key="5">
    <source>
        <dbReference type="ARBA" id="ARBA00038359"/>
    </source>
</evidence>
<comment type="similarity">
    <text evidence="5">Belongs to the SAT4 family.</text>
</comment>
<evidence type="ECO:0000259" key="8">
    <source>
        <dbReference type="Pfam" id="PF20684"/>
    </source>
</evidence>
<feature type="compositionally biased region" description="Polar residues" evidence="6">
    <location>
        <begin position="267"/>
        <end position="293"/>
    </location>
</feature>
<dbReference type="EMBL" id="WWBZ02000001">
    <property type="protein sequence ID" value="KAF4313510.1"/>
    <property type="molecule type" value="Genomic_DNA"/>
</dbReference>
<evidence type="ECO:0000256" key="6">
    <source>
        <dbReference type="SAM" id="MobiDB-lite"/>
    </source>
</evidence>
<feature type="transmembrane region" description="Helical" evidence="7">
    <location>
        <begin position="78"/>
        <end position="95"/>
    </location>
</feature>
<sequence length="454" mass="50669">MPPPDALAPVRIRVRGVSYFKTSRSTQPYLDSIPLQICLLGQASIEIAATYNGSGRNMLLVPQNQIHTYFMLLPTAQLLYFLGTGSVRLSILAFLPRLNKEKVFMRWVYVVGAGIIILTTGAFFVLLFECSPVKALWDKKMPGANCLAPRKEAILMYTHSGLSIFFDLILLVMPMWVLHKRMIFSVRTIKVALVFAVGIFTVMTGIVRLSTIVMIDMTHNTTYNVTFAAVWTNLEGHCGLWVACFPALQPLVRRWATRLGLRAPGSKRSSTNRTNKPPSDTQTHQSTGLSSFLSHWMRRRERGARSASQPPDSKEYNVTATSDNRSSMSPRKSGDAAAERVHLSPALVSAFVSGGGKRDSGAAGDLDEVRHQDDDDEEEEEEEEEEENWDDVDFGVGEDEEGDEDEERDLERGEGLRVMSPVSLGGIMLTTVVRQDSEARTSLYDRECIRGWPE</sequence>
<feature type="transmembrane region" description="Helical" evidence="7">
    <location>
        <begin position="157"/>
        <end position="179"/>
    </location>
</feature>
<dbReference type="InterPro" id="IPR049326">
    <property type="entry name" value="Rhodopsin_dom_fungi"/>
</dbReference>
<evidence type="ECO:0000313" key="9">
    <source>
        <dbReference type="EMBL" id="KAF4313510.1"/>
    </source>
</evidence>
<evidence type="ECO:0000256" key="7">
    <source>
        <dbReference type="SAM" id="Phobius"/>
    </source>
</evidence>
<evidence type="ECO:0000313" key="10">
    <source>
        <dbReference type="Proteomes" id="UP000572817"/>
    </source>
</evidence>
<feature type="domain" description="Rhodopsin" evidence="8">
    <location>
        <begin position="40"/>
        <end position="254"/>
    </location>
</feature>
<comment type="subcellular location">
    <subcellularLocation>
        <location evidence="1">Membrane</location>
        <topology evidence="1">Multi-pass membrane protein</topology>
    </subcellularLocation>
</comment>
<dbReference type="PANTHER" id="PTHR33048:SF47">
    <property type="entry name" value="INTEGRAL MEMBRANE PROTEIN-RELATED"/>
    <property type="match status" value="1"/>
</dbReference>
<dbReference type="OrthoDB" id="5413793at2759"/>
<evidence type="ECO:0000256" key="1">
    <source>
        <dbReference type="ARBA" id="ARBA00004141"/>
    </source>
</evidence>
<dbReference type="Pfam" id="PF20684">
    <property type="entry name" value="Fung_rhodopsin"/>
    <property type="match status" value="1"/>
</dbReference>
<dbReference type="Proteomes" id="UP000572817">
    <property type="component" value="Unassembled WGS sequence"/>
</dbReference>
<name>A0A8H4N8W8_9PEZI</name>
<evidence type="ECO:0000256" key="3">
    <source>
        <dbReference type="ARBA" id="ARBA00022989"/>
    </source>
</evidence>
<proteinExistence type="inferred from homology"/>
<keyword evidence="4 7" id="KW-0472">Membrane</keyword>
<protein>
    <recommendedName>
        <fullName evidence="8">Rhodopsin domain-containing protein</fullName>
    </recommendedName>
</protein>
<feature type="transmembrane region" description="Helical" evidence="7">
    <location>
        <begin position="191"/>
        <end position="215"/>
    </location>
</feature>
<keyword evidence="10" id="KW-1185">Reference proteome</keyword>
<feature type="region of interest" description="Disordered" evidence="6">
    <location>
        <begin position="353"/>
        <end position="417"/>
    </location>
</feature>
<reference evidence="9" key="1">
    <citation type="submission" date="2020-04" db="EMBL/GenBank/DDBJ databases">
        <title>Genome Assembly and Annotation of Botryosphaeria dothidea sdau 11-99, a Latent Pathogen of Apple Fruit Ring Rot in China.</title>
        <authorList>
            <person name="Yu C."/>
            <person name="Diao Y."/>
            <person name="Lu Q."/>
            <person name="Zhao J."/>
            <person name="Cui S."/>
            <person name="Peng C."/>
            <person name="He B."/>
            <person name="Liu H."/>
        </authorList>
    </citation>
    <scope>NUCLEOTIDE SEQUENCE [LARGE SCALE GENOMIC DNA]</scope>
    <source>
        <strain evidence="9">Sdau11-99</strain>
    </source>
</reference>
<accession>A0A8H4N8W8</accession>
<dbReference type="GO" id="GO:0016020">
    <property type="term" value="C:membrane"/>
    <property type="evidence" value="ECO:0007669"/>
    <property type="project" value="UniProtKB-SubCell"/>
</dbReference>
<dbReference type="InterPro" id="IPR052337">
    <property type="entry name" value="SAT4-like"/>
</dbReference>
<dbReference type="PANTHER" id="PTHR33048">
    <property type="entry name" value="PTH11-LIKE INTEGRAL MEMBRANE PROTEIN (AFU_ORTHOLOGUE AFUA_5G11245)"/>
    <property type="match status" value="1"/>
</dbReference>
<feature type="compositionally biased region" description="Polar residues" evidence="6">
    <location>
        <begin position="306"/>
        <end position="330"/>
    </location>
</feature>
<feature type="compositionally biased region" description="Acidic residues" evidence="6">
    <location>
        <begin position="374"/>
        <end position="408"/>
    </location>
</feature>
<feature type="transmembrane region" description="Helical" evidence="7">
    <location>
        <begin position="107"/>
        <end position="128"/>
    </location>
</feature>
<keyword evidence="3 7" id="KW-1133">Transmembrane helix</keyword>
<comment type="caution">
    <text evidence="9">The sequence shown here is derived from an EMBL/GenBank/DDBJ whole genome shotgun (WGS) entry which is preliminary data.</text>
</comment>
<evidence type="ECO:0000256" key="4">
    <source>
        <dbReference type="ARBA" id="ARBA00023136"/>
    </source>
</evidence>
<gene>
    <name evidence="9" type="ORF">GTA08_BOTSDO00312</name>
</gene>
<organism evidence="9 10">
    <name type="scientific">Botryosphaeria dothidea</name>
    <dbReference type="NCBI Taxonomy" id="55169"/>
    <lineage>
        <taxon>Eukaryota</taxon>
        <taxon>Fungi</taxon>
        <taxon>Dikarya</taxon>
        <taxon>Ascomycota</taxon>
        <taxon>Pezizomycotina</taxon>
        <taxon>Dothideomycetes</taxon>
        <taxon>Dothideomycetes incertae sedis</taxon>
        <taxon>Botryosphaeriales</taxon>
        <taxon>Botryosphaeriaceae</taxon>
        <taxon>Botryosphaeria</taxon>
    </lineage>
</organism>